<name>A0A1X7C0J9_9BACT</name>
<accession>A0A1X7C0J9</accession>
<reference evidence="2" key="1">
    <citation type="submission" date="2017-04" db="EMBL/GenBank/DDBJ databases">
        <authorList>
            <person name="Varghese N."/>
            <person name="Submissions S."/>
        </authorList>
    </citation>
    <scope>NUCLEOTIDE SEQUENCE [LARGE SCALE GENOMIC DNA]</scope>
    <source>
        <strain evidence="2">K3S</strain>
    </source>
</reference>
<evidence type="ECO:0000313" key="1">
    <source>
        <dbReference type="EMBL" id="SME87848.1"/>
    </source>
</evidence>
<dbReference type="Gene3D" id="2.60.40.3230">
    <property type="match status" value="1"/>
</dbReference>
<gene>
    <name evidence="1" type="ORF">SAMN06295933_0058</name>
</gene>
<dbReference type="Pfam" id="PF07233">
    <property type="entry name" value="DUF1425"/>
    <property type="match status" value="1"/>
</dbReference>
<dbReference type="InterPro" id="IPR038483">
    <property type="entry name" value="YcfL-like_sf"/>
</dbReference>
<keyword evidence="2" id="KW-1185">Reference proteome</keyword>
<protein>
    <recommendedName>
        <fullName evidence="3">DUF1425 domain-containing protein</fullName>
    </recommendedName>
</protein>
<dbReference type="EMBL" id="FWZU01000001">
    <property type="protein sequence ID" value="SME87848.1"/>
    <property type="molecule type" value="Genomic_DNA"/>
</dbReference>
<organism evidence="1 2">
    <name type="scientific">Desulfovibrio gilichinskyi</name>
    <dbReference type="NCBI Taxonomy" id="1519643"/>
    <lineage>
        <taxon>Bacteria</taxon>
        <taxon>Pseudomonadati</taxon>
        <taxon>Thermodesulfobacteriota</taxon>
        <taxon>Desulfovibrionia</taxon>
        <taxon>Desulfovibrionales</taxon>
        <taxon>Desulfovibrionaceae</taxon>
        <taxon>Desulfovibrio</taxon>
    </lineage>
</organism>
<dbReference type="STRING" id="1519643.SAMN06295933_0058"/>
<evidence type="ECO:0008006" key="3">
    <source>
        <dbReference type="Google" id="ProtNLM"/>
    </source>
</evidence>
<dbReference type="Proteomes" id="UP000192906">
    <property type="component" value="Unassembled WGS sequence"/>
</dbReference>
<evidence type="ECO:0000313" key="2">
    <source>
        <dbReference type="Proteomes" id="UP000192906"/>
    </source>
</evidence>
<dbReference type="AlphaFoldDB" id="A0A1X7C0J9"/>
<sequence length="161" mass="17725">MMVFSFMLQLLTSRGIMVTLRGIAVFLLLSVLMVCMTGCVIEGKTHSSDVNTNSNVYKLSPRATVIYAGKYLPEDITVSVPAFEKSGALTKAVFVLQNLTDGNIVLEYRVEWKKESGFPMRITDAWDIVHIAPASIATLASVGDDAEAYSVIIKIRYPENN</sequence>
<proteinExistence type="predicted"/>
<dbReference type="InterPro" id="IPR010824">
    <property type="entry name" value="DUF1425"/>
</dbReference>